<name>A0A7Z2NXF0_9SPHN</name>
<evidence type="ECO:0000256" key="7">
    <source>
        <dbReference type="ARBA" id="ARBA00022842"/>
    </source>
</evidence>
<dbReference type="PIRSF" id="PIRSF006268">
    <property type="entry name" value="ApbE"/>
    <property type="match status" value="1"/>
</dbReference>
<accession>A0A7Z2NXF0</accession>
<reference evidence="12 13" key="1">
    <citation type="submission" date="2020-01" db="EMBL/GenBank/DDBJ databases">
        <title>Sphingomonas sp. C33 whole genome sequece.</title>
        <authorList>
            <person name="Park C."/>
        </authorList>
    </citation>
    <scope>NUCLEOTIDE SEQUENCE [LARGE SCALE GENOMIC DNA]</scope>
    <source>
        <strain evidence="12 13">C33</strain>
    </source>
</reference>
<dbReference type="Proteomes" id="UP000464468">
    <property type="component" value="Chromosome"/>
</dbReference>
<evidence type="ECO:0000256" key="4">
    <source>
        <dbReference type="ARBA" id="ARBA00022679"/>
    </source>
</evidence>
<feature type="binding site" evidence="11">
    <location>
        <position position="167"/>
    </location>
    <ligand>
        <name>Mg(2+)</name>
        <dbReference type="ChEBI" id="CHEBI:18420"/>
    </ligand>
</feature>
<evidence type="ECO:0000256" key="6">
    <source>
        <dbReference type="ARBA" id="ARBA00022827"/>
    </source>
</evidence>
<feature type="binding site" evidence="11">
    <location>
        <position position="280"/>
    </location>
    <ligand>
        <name>Mg(2+)</name>
        <dbReference type="ChEBI" id="CHEBI:18420"/>
    </ligand>
</feature>
<dbReference type="AlphaFoldDB" id="A0A7Z2NXF0"/>
<evidence type="ECO:0000256" key="1">
    <source>
        <dbReference type="ARBA" id="ARBA00011955"/>
    </source>
</evidence>
<dbReference type="InterPro" id="IPR024932">
    <property type="entry name" value="ApbE"/>
</dbReference>
<dbReference type="GO" id="GO:0016740">
    <property type="term" value="F:transferase activity"/>
    <property type="evidence" value="ECO:0007669"/>
    <property type="project" value="UniProtKB-UniRule"/>
</dbReference>
<keyword evidence="13" id="KW-1185">Reference proteome</keyword>
<evidence type="ECO:0000313" key="12">
    <source>
        <dbReference type="EMBL" id="QHL91580.1"/>
    </source>
</evidence>
<proteinExistence type="inferred from homology"/>
<keyword evidence="7 10" id="KW-0460">Magnesium</keyword>
<dbReference type="PANTHER" id="PTHR30040">
    <property type="entry name" value="THIAMINE BIOSYNTHESIS LIPOPROTEIN APBE"/>
    <property type="match status" value="1"/>
</dbReference>
<sequence>MRIAIPPLSPGLFAASPPDAAIGRASGDTMGTVWSAQVAGLDAAGISALVTPVLARAVAQMSHWDPQSSLSRFNRLPCGQWQALEPDFAAVIAAALDLARLSDGAFDPAAGALVNLWGFGPPGPRDTLPGPDEIAAALASSGHDALAWDPAARRLMRRRPVLLDLSGIAKGHAVDMVADALIAAGHRHFLVEIGGELRGAGLRPDGQPWWVDVEAPDAGRTPLLRIAAVDMAVATSGDYVRRLTLAGRIYAHSLDPRSGAPITHGTASVTVIAPRCMTADGWATALTVLPPDRAVALADEHGIAALGLSRDGREWQSRALGEMLG</sequence>
<evidence type="ECO:0000256" key="11">
    <source>
        <dbReference type="PIRSR" id="PIRSR006268-2"/>
    </source>
</evidence>
<dbReference type="KEGG" id="schy:GVO57_13205"/>
<protein>
    <recommendedName>
        <fullName evidence="2 10">FAD:protein FMN transferase</fullName>
        <ecNumber evidence="1 10">2.7.1.180</ecNumber>
    </recommendedName>
    <alternativeName>
        <fullName evidence="8 10">Flavin transferase</fullName>
    </alternativeName>
</protein>
<organism evidence="12 13">
    <name type="scientific">Sphingomonas changnyeongensis</name>
    <dbReference type="NCBI Taxonomy" id="2698679"/>
    <lineage>
        <taxon>Bacteria</taxon>
        <taxon>Pseudomonadati</taxon>
        <taxon>Pseudomonadota</taxon>
        <taxon>Alphaproteobacteria</taxon>
        <taxon>Sphingomonadales</taxon>
        <taxon>Sphingomonadaceae</taxon>
        <taxon>Sphingomonas</taxon>
    </lineage>
</organism>
<dbReference type="Pfam" id="PF02424">
    <property type="entry name" value="ApbE"/>
    <property type="match status" value="1"/>
</dbReference>
<keyword evidence="4 10" id="KW-0808">Transferase</keyword>
<keyword evidence="5 10" id="KW-0479">Metal-binding</keyword>
<dbReference type="InterPro" id="IPR003374">
    <property type="entry name" value="ApbE-like_sf"/>
</dbReference>
<dbReference type="EMBL" id="CP047895">
    <property type="protein sequence ID" value="QHL91580.1"/>
    <property type="molecule type" value="Genomic_DNA"/>
</dbReference>
<comment type="similarity">
    <text evidence="10">Belongs to the ApbE family.</text>
</comment>
<keyword evidence="3 10" id="KW-0285">Flavoprotein</keyword>
<keyword evidence="6 10" id="KW-0274">FAD</keyword>
<comment type="cofactor">
    <cofactor evidence="11">
        <name>Mg(2+)</name>
        <dbReference type="ChEBI" id="CHEBI:18420"/>
    </cofactor>
    <cofactor evidence="11">
        <name>Mn(2+)</name>
        <dbReference type="ChEBI" id="CHEBI:29035"/>
    </cofactor>
    <text evidence="11">Magnesium. Can also use manganese.</text>
</comment>
<dbReference type="EC" id="2.7.1.180" evidence="1 10"/>
<dbReference type="GO" id="GO:0046872">
    <property type="term" value="F:metal ion binding"/>
    <property type="evidence" value="ECO:0007669"/>
    <property type="project" value="UniProtKB-UniRule"/>
</dbReference>
<evidence type="ECO:0000256" key="2">
    <source>
        <dbReference type="ARBA" id="ARBA00016337"/>
    </source>
</evidence>
<dbReference type="Gene3D" id="3.10.520.10">
    <property type="entry name" value="ApbE-like domains"/>
    <property type="match status" value="1"/>
</dbReference>
<evidence type="ECO:0000256" key="8">
    <source>
        <dbReference type="ARBA" id="ARBA00031306"/>
    </source>
</evidence>
<evidence type="ECO:0000256" key="10">
    <source>
        <dbReference type="PIRNR" id="PIRNR006268"/>
    </source>
</evidence>
<gene>
    <name evidence="12" type="ORF">GVO57_13205</name>
</gene>
<dbReference type="PANTHER" id="PTHR30040:SF2">
    <property type="entry name" value="FAD:PROTEIN FMN TRANSFERASE"/>
    <property type="match status" value="1"/>
</dbReference>
<dbReference type="SUPFAM" id="SSF143631">
    <property type="entry name" value="ApbE-like"/>
    <property type="match status" value="1"/>
</dbReference>
<evidence type="ECO:0000256" key="3">
    <source>
        <dbReference type="ARBA" id="ARBA00022630"/>
    </source>
</evidence>
<comment type="catalytic activity">
    <reaction evidence="9 10">
        <text>L-threonyl-[protein] + FAD = FMN-L-threonyl-[protein] + AMP + H(+)</text>
        <dbReference type="Rhea" id="RHEA:36847"/>
        <dbReference type="Rhea" id="RHEA-COMP:11060"/>
        <dbReference type="Rhea" id="RHEA-COMP:11061"/>
        <dbReference type="ChEBI" id="CHEBI:15378"/>
        <dbReference type="ChEBI" id="CHEBI:30013"/>
        <dbReference type="ChEBI" id="CHEBI:57692"/>
        <dbReference type="ChEBI" id="CHEBI:74257"/>
        <dbReference type="ChEBI" id="CHEBI:456215"/>
        <dbReference type="EC" id="2.7.1.180"/>
    </reaction>
</comment>
<evidence type="ECO:0000313" key="13">
    <source>
        <dbReference type="Proteomes" id="UP000464468"/>
    </source>
</evidence>
<evidence type="ECO:0000256" key="9">
    <source>
        <dbReference type="ARBA" id="ARBA00048540"/>
    </source>
</evidence>
<dbReference type="RefSeq" id="WP_160593616.1">
    <property type="nucleotide sequence ID" value="NZ_CP047895.1"/>
</dbReference>
<evidence type="ECO:0000256" key="5">
    <source>
        <dbReference type="ARBA" id="ARBA00022723"/>
    </source>
</evidence>
<feature type="binding site" evidence="11">
    <location>
        <position position="284"/>
    </location>
    <ligand>
        <name>Mg(2+)</name>
        <dbReference type="ChEBI" id="CHEBI:18420"/>
    </ligand>
</feature>